<evidence type="ECO:0000313" key="4">
    <source>
        <dbReference type="Proteomes" id="UP000283000"/>
    </source>
</evidence>
<name>A0A3Q9NQR5_BREAU</name>
<accession>A0A3Q9NQR5</accession>
<feature type="region of interest" description="Disordered" evidence="1">
    <location>
        <begin position="1"/>
        <end position="26"/>
    </location>
</feature>
<reference evidence="3 4" key="2">
    <citation type="submission" date="2019-01" db="EMBL/GenBank/DDBJ databases">
        <title>Comparative genomic analysis of Brevibacterium aurantiacum sheds light on its evolution and its adaptation to smear-ripened cheeses.</title>
        <authorList>
            <person name="Moineau S."/>
        </authorList>
    </citation>
    <scope>NUCLEOTIDE SEQUENCE [LARGE SCALE GENOMIC DNA]</scope>
    <source>
        <strain evidence="3 4">SMQ-1417</strain>
    </source>
</reference>
<proteinExistence type="predicted"/>
<dbReference type="AlphaFoldDB" id="A0A3Q9NQR5"/>
<feature type="domain" description="GmrSD restriction endonucleases C-terminal" evidence="2">
    <location>
        <begin position="123"/>
        <end position="232"/>
    </location>
</feature>
<reference evidence="3 4" key="1">
    <citation type="submission" date="2017-12" db="EMBL/GenBank/DDBJ databases">
        <authorList>
            <person name="Levesque S."/>
        </authorList>
    </citation>
    <scope>NUCLEOTIDE SEQUENCE [LARGE SCALE GENOMIC DNA]</scope>
    <source>
        <strain evidence="3 4">SMQ-1417</strain>
    </source>
</reference>
<feature type="region of interest" description="Disordered" evidence="1">
    <location>
        <begin position="183"/>
        <end position="202"/>
    </location>
</feature>
<sequence>MGLTLSRGSRRDSPRYLPSFSSEENGSDAADVQRKVILLQSALRITYTSPRTMHWITEALSFVVRHADLNQEVTAQGFLNVLENFALDRLEAAMAPDPEKVDVDPNGHPLGFGIPRIMFTYLDYLLVEEMNEPSFTFSYRTSIEHFSPSKEDVEHASTATHVQDRDLLNWFGNLALVTVSTNSKFSNNSPREKANNRPARRQSLKLELMARRAETSSWNDDDIKAHHEKMVGVLQNALAQRP</sequence>
<evidence type="ECO:0000259" key="2">
    <source>
        <dbReference type="Pfam" id="PF07510"/>
    </source>
</evidence>
<evidence type="ECO:0000313" key="3">
    <source>
        <dbReference type="EMBL" id="AZT93053.1"/>
    </source>
</evidence>
<dbReference type="Proteomes" id="UP000283000">
    <property type="component" value="Chromosome"/>
</dbReference>
<dbReference type="InterPro" id="IPR011089">
    <property type="entry name" value="GmrSD_C"/>
</dbReference>
<evidence type="ECO:0000256" key="1">
    <source>
        <dbReference type="SAM" id="MobiDB-lite"/>
    </source>
</evidence>
<dbReference type="EMBL" id="CP025330">
    <property type="protein sequence ID" value="AZT93053.1"/>
    <property type="molecule type" value="Genomic_DNA"/>
</dbReference>
<organism evidence="3 4">
    <name type="scientific">Brevibacterium aurantiacum</name>
    <dbReference type="NCBI Taxonomy" id="273384"/>
    <lineage>
        <taxon>Bacteria</taxon>
        <taxon>Bacillati</taxon>
        <taxon>Actinomycetota</taxon>
        <taxon>Actinomycetes</taxon>
        <taxon>Micrococcales</taxon>
        <taxon>Brevibacteriaceae</taxon>
        <taxon>Brevibacterium</taxon>
    </lineage>
</organism>
<dbReference type="RefSeq" id="WP_127362931.1">
    <property type="nucleotide sequence ID" value="NZ_CP025330.1"/>
</dbReference>
<protein>
    <recommendedName>
        <fullName evidence="2">GmrSD restriction endonucleases C-terminal domain-containing protein</fullName>
    </recommendedName>
</protein>
<gene>
    <name evidence="3" type="ORF">CXR23_07775</name>
</gene>
<dbReference type="Pfam" id="PF07510">
    <property type="entry name" value="GmrSD_C"/>
    <property type="match status" value="1"/>
</dbReference>